<dbReference type="RefSeq" id="WP_048596170.1">
    <property type="nucleotide sequence ID" value="NZ_CVLB01000004.1"/>
</dbReference>
<sequence length="407" mass="49208">MYDLEFKKEFLKQQYKNIMGEELNLENPKKYAEKLQWLKLYYHDPLMTKCADKYLVRKYIKETIGEDYLIPLIGVWDRVEDINFNLLPNQFVLKTNWGSGQNIIVEDKNKLDIEETKNKLNNWLKPTSNHYYFSYEWPYKYIKPKIIANYYIENFNKKSHEYSIYSFNGNPRIIHLIINLHTPHLKSNIYDLEWNKLDIQYNFPNIEYDIKKPEYLDKLLSLSKQLASNFPLSRIDFTTENDKIYFVEITFFPNAGFIKFNDKKWDDYYSNFLTLPKEKKMDYDFVDRDTLLNQINNLEPIVKQYKDLEYNFNFANNTINTLNNKLDNLNNYINKQNEEFKLNINWFSLLSILGIHLFAVSNNSHYIRLTILGIKLTFKVNEESINKIAWWIPIKSLRNNFRKKFQI</sequence>
<organism evidence="2 3">
    <name type="scientific">Brachyspira suanatina</name>
    <dbReference type="NCBI Taxonomy" id="381802"/>
    <lineage>
        <taxon>Bacteria</taxon>
        <taxon>Pseudomonadati</taxon>
        <taxon>Spirochaetota</taxon>
        <taxon>Spirochaetia</taxon>
        <taxon>Brachyspirales</taxon>
        <taxon>Brachyspiraceae</taxon>
        <taxon>Brachyspira</taxon>
    </lineage>
</organism>
<proteinExistence type="predicted"/>
<dbReference type="EMBL" id="CVLB01000004">
    <property type="protein sequence ID" value="CRF35687.1"/>
    <property type="molecule type" value="Genomic_DNA"/>
</dbReference>
<feature type="coiled-coil region" evidence="1">
    <location>
        <begin position="305"/>
        <end position="339"/>
    </location>
</feature>
<evidence type="ECO:0000313" key="3">
    <source>
        <dbReference type="Proteomes" id="UP000043763"/>
    </source>
</evidence>
<evidence type="ECO:0000313" key="2">
    <source>
        <dbReference type="EMBL" id="CRF35687.1"/>
    </source>
</evidence>
<dbReference type="Proteomes" id="UP000043763">
    <property type="component" value="Unassembled WGS sequence"/>
</dbReference>
<dbReference type="OrthoDB" id="9791827at2"/>
<keyword evidence="1" id="KW-0175">Coiled coil</keyword>
<keyword evidence="2" id="KW-0808">Transferase</keyword>
<gene>
    <name evidence="2" type="ORF">BRSU_2806</name>
</gene>
<accession>A0A0G4KAX2</accession>
<name>A0A0G4KAX2_9SPIR</name>
<dbReference type="Pfam" id="PF14305">
    <property type="entry name" value="ATPgrasp_TupA"/>
    <property type="match status" value="1"/>
</dbReference>
<protein>
    <submittedName>
        <fullName evidence="2">Glycosyl transferase</fullName>
    </submittedName>
</protein>
<evidence type="ECO:0000256" key="1">
    <source>
        <dbReference type="SAM" id="Coils"/>
    </source>
</evidence>
<reference evidence="3" key="1">
    <citation type="submission" date="2015-04" db="EMBL/GenBank/DDBJ databases">
        <authorList>
            <person name="Mushtaq Mamoona"/>
        </authorList>
    </citation>
    <scope>NUCLEOTIDE SEQUENCE [LARGE SCALE GENOMIC DNA]</scope>
    <source>
        <strain evidence="3">AN4859/03</strain>
    </source>
</reference>
<dbReference type="InterPro" id="IPR029465">
    <property type="entry name" value="ATPgrasp_TupA"/>
</dbReference>
<dbReference type="AlphaFoldDB" id="A0A0G4KAX2"/>
<keyword evidence="3" id="KW-1185">Reference proteome</keyword>
<dbReference type="GO" id="GO:0016740">
    <property type="term" value="F:transferase activity"/>
    <property type="evidence" value="ECO:0007669"/>
    <property type="project" value="UniProtKB-KW"/>
</dbReference>